<dbReference type="InterPro" id="IPR018114">
    <property type="entry name" value="TRYPSIN_HIS"/>
</dbReference>
<evidence type="ECO:0000256" key="6">
    <source>
        <dbReference type="ARBA" id="ARBA00022825"/>
    </source>
</evidence>
<gene>
    <name evidence="13" type="ORF">DGUA_6G000081</name>
</gene>
<sequence length="355" mass="39372">MIGRLWSCLTLCLLAALIGSGQEARLNADFCSNFEDRPGRCIHYQRCPPIKAIVQRKRAGYELTQREPTFVCCEEEINDTGLAMLRNETECGKFSLAKVAHGQEVKMGSRPWMALLRYEGMAEGRSQFQCGATLISKRFILTAAHCMSREKPVSIRLGEHDLSTEVDCTMVGVGSQTRCQPPPEDIGIDRIIVHEGFPNNLTQNDIALIKLNRDVEYAAHINPICLPLNQQLQRDVRDQLVYRVTGWGRTESNAYSNVPREASVNRLLLQDCVAAYPRNAFAENQICTSSASQDSCSGDSGGPLLYAFRYFGQQRFVQTGIISYGPSQCGVGSSPGVYTDVGAFLPWITKQMAQA</sequence>
<evidence type="ECO:0000256" key="7">
    <source>
        <dbReference type="ARBA" id="ARBA00023145"/>
    </source>
</evidence>
<name>A0A3B0JHJ8_DROGU</name>
<evidence type="ECO:0000256" key="9">
    <source>
        <dbReference type="ARBA" id="ARBA00024195"/>
    </source>
</evidence>
<reference evidence="14" key="1">
    <citation type="submission" date="2018-01" db="EMBL/GenBank/DDBJ databases">
        <authorList>
            <person name="Alioto T."/>
            <person name="Alioto T."/>
        </authorList>
    </citation>
    <scope>NUCLEOTIDE SEQUENCE [LARGE SCALE GENOMIC DNA]</scope>
</reference>
<evidence type="ECO:0000256" key="5">
    <source>
        <dbReference type="ARBA" id="ARBA00022801"/>
    </source>
</evidence>
<dbReference type="InterPro" id="IPR051487">
    <property type="entry name" value="Ser/Thr_Proteases_Immune/Dev"/>
</dbReference>
<dbReference type="OMA" id="YINTEKC"/>
<keyword evidence="7" id="KW-0865">Zymogen</keyword>
<dbReference type="GO" id="GO:0006508">
    <property type="term" value="P:proteolysis"/>
    <property type="evidence" value="ECO:0007669"/>
    <property type="project" value="UniProtKB-KW"/>
</dbReference>
<keyword evidence="4 11" id="KW-0732">Signal</keyword>
<dbReference type="SUPFAM" id="SSF50494">
    <property type="entry name" value="Trypsin-like serine proteases"/>
    <property type="match status" value="1"/>
</dbReference>
<feature type="domain" description="Peptidase S1" evidence="12">
    <location>
        <begin position="99"/>
        <end position="353"/>
    </location>
</feature>
<accession>A0A3B0JHJ8</accession>
<dbReference type="Pfam" id="PF00089">
    <property type="entry name" value="Trypsin"/>
    <property type="match status" value="1"/>
</dbReference>
<feature type="chain" id="PRO_5041013760" description="CLIP domain-containing serine protease" evidence="11">
    <location>
        <begin position="24"/>
        <end position="355"/>
    </location>
</feature>
<dbReference type="OrthoDB" id="8250810at2759"/>
<dbReference type="InterPro" id="IPR001254">
    <property type="entry name" value="Trypsin_dom"/>
</dbReference>
<dbReference type="STRING" id="7266.A0A3B0JHJ8"/>
<dbReference type="AlphaFoldDB" id="A0A3B0JHJ8"/>
<dbReference type="PRINTS" id="PR00722">
    <property type="entry name" value="CHYMOTRYPSIN"/>
</dbReference>
<dbReference type="Gene3D" id="2.40.10.10">
    <property type="entry name" value="Trypsin-like serine proteases"/>
    <property type="match status" value="2"/>
</dbReference>
<comment type="subcellular location">
    <subcellularLocation>
        <location evidence="1 11">Secreted</location>
    </subcellularLocation>
</comment>
<keyword evidence="14" id="KW-1185">Reference proteome</keyword>
<keyword evidence="2 11" id="KW-0964">Secreted</keyword>
<dbReference type="Proteomes" id="UP000268350">
    <property type="component" value="Unassembled WGS sequence"/>
</dbReference>
<keyword evidence="5 10" id="KW-0378">Hydrolase</keyword>
<dbReference type="PROSITE" id="PS50240">
    <property type="entry name" value="TRYPSIN_DOM"/>
    <property type="match status" value="1"/>
</dbReference>
<evidence type="ECO:0000256" key="11">
    <source>
        <dbReference type="RuleBase" id="RU366078"/>
    </source>
</evidence>
<feature type="signal peptide" evidence="11">
    <location>
        <begin position="1"/>
        <end position="23"/>
    </location>
</feature>
<dbReference type="PROSITE" id="PS00135">
    <property type="entry name" value="TRYPSIN_SER"/>
    <property type="match status" value="1"/>
</dbReference>
<dbReference type="InterPro" id="IPR033116">
    <property type="entry name" value="TRYPSIN_SER"/>
</dbReference>
<keyword evidence="6 10" id="KW-0720">Serine protease</keyword>
<dbReference type="EMBL" id="OUUW01000001">
    <property type="protein sequence ID" value="SPP72716.1"/>
    <property type="molecule type" value="Genomic_DNA"/>
</dbReference>
<dbReference type="InterPro" id="IPR022700">
    <property type="entry name" value="CLIP"/>
</dbReference>
<proteinExistence type="inferred from homology"/>
<dbReference type="CDD" id="cd00190">
    <property type="entry name" value="Tryp_SPc"/>
    <property type="match status" value="1"/>
</dbReference>
<protein>
    <recommendedName>
        <fullName evidence="11">CLIP domain-containing serine protease</fullName>
        <ecNumber evidence="10">3.4.21.-</ecNumber>
    </recommendedName>
</protein>
<dbReference type="FunFam" id="2.40.10.10:FF:000146">
    <property type="entry name" value="Serine protease 53"/>
    <property type="match status" value="1"/>
</dbReference>
<evidence type="ECO:0000256" key="8">
    <source>
        <dbReference type="ARBA" id="ARBA00023157"/>
    </source>
</evidence>
<dbReference type="GO" id="GO:0004252">
    <property type="term" value="F:serine-type endopeptidase activity"/>
    <property type="evidence" value="ECO:0007669"/>
    <property type="project" value="UniProtKB-UniRule"/>
</dbReference>
<dbReference type="PANTHER" id="PTHR24256">
    <property type="entry name" value="TRYPTASE-RELATED"/>
    <property type="match status" value="1"/>
</dbReference>
<evidence type="ECO:0000313" key="14">
    <source>
        <dbReference type="Proteomes" id="UP000268350"/>
    </source>
</evidence>
<dbReference type="SMART" id="SM00020">
    <property type="entry name" value="Tryp_SPc"/>
    <property type="match status" value="1"/>
</dbReference>
<organism evidence="13 14">
    <name type="scientific">Drosophila guanche</name>
    <name type="common">Fruit fly</name>
    <dbReference type="NCBI Taxonomy" id="7266"/>
    <lineage>
        <taxon>Eukaryota</taxon>
        <taxon>Metazoa</taxon>
        <taxon>Ecdysozoa</taxon>
        <taxon>Arthropoda</taxon>
        <taxon>Hexapoda</taxon>
        <taxon>Insecta</taxon>
        <taxon>Pterygota</taxon>
        <taxon>Neoptera</taxon>
        <taxon>Endopterygota</taxon>
        <taxon>Diptera</taxon>
        <taxon>Brachycera</taxon>
        <taxon>Muscomorpha</taxon>
        <taxon>Ephydroidea</taxon>
        <taxon>Drosophilidae</taxon>
        <taxon>Drosophila</taxon>
        <taxon>Sophophora</taxon>
    </lineage>
</organism>
<evidence type="ECO:0000256" key="2">
    <source>
        <dbReference type="ARBA" id="ARBA00022525"/>
    </source>
</evidence>
<evidence type="ECO:0000256" key="4">
    <source>
        <dbReference type="ARBA" id="ARBA00022729"/>
    </source>
</evidence>
<evidence type="ECO:0000259" key="12">
    <source>
        <dbReference type="PROSITE" id="PS50240"/>
    </source>
</evidence>
<comment type="domain">
    <text evidence="11">The clip domain consists of 35-55 residues which are 'knitted' together usually by 3 conserved disulfide bonds forming a clip-like compact structure.</text>
</comment>
<keyword evidence="8" id="KW-1015">Disulfide bond</keyword>
<evidence type="ECO:0000313" key="13">
    <source>
        <dbReference type="EMBL" id="SPP72716.1"/>
    </source>
</evidence>
<dbReference type="PROSITE" id="PS00134">
    <property type="entry name" value="TRYPSIN_HIS"/>
    <property type="match status" value="1"/>
</dbReference>
<dbReference type="InterPro" id="IPR043504">
    <property type="entry name" value="Peptidase_S1_PA_chymotrypsin"/>
</dbReference>
<evidence type="ECO:0000256" key="10">
    <source>
        <dbReference type="RuleBase" id="RU363034"/>
    </source>
</evidence>
<dbReference type="InterPro" id="IPR001314">
    <property type="entry name" value="Peptidase_S1A"/>
</dbReference>
<evidence type="ECO:0000256" key="1">
    <source>
        <dbReference type="ARBA" id="ARBA00004613"/>
    </source>
</evidence>
<dbReference type="InterPro" id="IPR009003">
    <property type="entry name" value="Peptidase_S1_PA"/>
</dbReference>
<keyword evidence="3 10" id="KW-0645">Protease</keyword>
<dbReference type="EC" id="3.4.21.-" evidence="10"/>
<evidence type="ECO:0000256" key="3">
    <source>
        <dbReference type="ARBA" id="ARBA00022670"/>
    </source>
</evidence>
<dbReference type="GO" id="GO:0005576">
    <property type="term" value="C:extracellular region"/>
    <property type="evidence" value="ECO:0007669"/>
    <property type="project" value="UniProtKB-SubCell"/>
</dbReference>
<dbReference type="Pfam" id="PF12032">
    <property type="entry name" value="CLIP"/>
    <property type="match status" value="1"/>
</dbReference>
<comment type="similarity">
    <text evidence="9 11">Belongs to the peptidase S1 family. CLIP subfamily.</text>
</comment>